<dbReference type="EMBL" id="CP041637">
    <property type="protein sequence ID" value="QDO95538.1"/>
    <property type="molecule type" value="Genomic_DNA"/>
</dbReference>
<dbReference type="RefSeq" id="WP_143382444.1">
    <property type="nucleotide sequence ID" value="NZ_CP041637.1"/>
</dbReference>
<dbReference type="Gene3D" id="3.20.20.240">
    <property type="entry name" value="Methylmalonyl-CoA mutase"/>
    <property type="match status" value="1"/>
</dbReference>
<dbReference type="PANTHER" id="PTHR48101:SF1">
    <property type="entry name" value="METHYLMALONYL-COA MUTASE, LARGE SUBUNIT"/>
    <property type="match status" value="1"/>
</dbReference>
<keyword evidence="3" id="KW-1185">Reference proteome</keyword>
<name>A0A516GVI2_9FLAO</name>
<dbReference type="InterPro" id="IPR016176">
    <property type="entry name" value="Cbl-dep_enz_cat"/>
</dbReference>
<dbReference type="GO" id="GO:0031419">
    <property type="term" value="F:cobalamin binding"/>
    <property type="evidence" value="ECO:0007669"/>
    <property type="project" value="InterPro"/>
</dbReference>
<dbReference type="AlphaFoldDB" id="A0A516GVI2"/>
<evidence type="ECO:0000313" key="2">
    <source>
        <dbReference type="EMBL" id="QDO95538.1"/>
    </source>
</evidence>
<dbReference type="KEGG" id="fop:FNB79_16695"/>
<sequence length="458" mass="52283">MNNTNLFEDFTTVSAKAWKQKIQYDLNGADYNKTLIWQTPEDINVKPFYNEDDFKEDSFNFKSSLSPFKITQTIYVNSEEKSNTIASHALDNHADAILFIVPTTQCDLNVLLKNINLSKTPIYFNVQFCDSSFVSKLNTIAQEKEANFYLNFDIIGHLITDGNWYKSMSTDFKVLESILKSSNHLKSNLSINLIDYQNAGATIKQQLAYGLAHANEYLNRFSKDIKTELTFKVAIGSNYFFEIAKIRALRMLWHTLASAYNINTQCHILATPTKRNKTIYSSKTNISRLTTEYMSAILGGADSICNVAHHSIYRKQHNTSEQNSRNQLHLLKQKNVLGAVCNPSDGSYYIENLTQQLAEKALELFKDIEANGGILKLLKEGLIQKKIKESADKEQALFDSETQLIIGANTHSNSKEKIKEKLELYPFIKHNPRKTLIEPIIPKRLAEHIEQNKLQSEK</sequence>
<accession>A0A516GVI2</accession>
<reference evidence="2 3" key="1">
    <citation type="submission" date="2019-07" db="EMBL/GenBank/DDBJ databases">
        <title>Genome sequencing for Formosa sp. PS13.</title>
        <authorList>
            <person name="Park S.-J."/>
        </authorList>
    </citation>
    <scope>NUCLEOTIDE SEQUENCE [LARGE SCALE GENOMIC DNA]</scope>
    <source>
        <strain evidence="2 3">PS13</strain>
    </source>
</reference>
<protein>
    <submittedName>
        <fullName evidence="2">Methylmalonyl-CoA mutase</fullName>
    </submittedName>
</protein>
<evidence type="ECO:0000313" key="3">
    <source>
        <dbReference type="Proteomes" id="UP000319209"/>
    </source>
</evidence>
<dbReference type="CDD" id="cd03677">
    <property type="entry name" value="MM_CoA_mutase_beta"/>
    <property type="match status" value="1"/>
</dbReference>
<dbReference type="PANTHER" id="PTHR48101">
    <property type="entry name" value="METHYLMALONYL-COA MUTASE, MITOCHONDRIAL-RELATED"/>
    <property type="match status" value="1"/>
</dbReference>
<dbReference type="OrthoDB" id="9762378at2"/>
<organism evidence="2 3">
    <name type="scientific">Formosa sediminum</name>
    <dbReference type="NCBI Taxonomy" id="2594004"/>
    <lineage>
        <taxon>Bacteria</taxon>
        <taxon>Pseudomonadati</taxon>
        <taxon>Bacteroidota</taxon>
        <taxon>Flavobacteriia</taxon>
        <taxon>Flavobacteriales</taxon>
        <taxon>Flavobacteriaceae</taxon>
        <taxon>Formosa</taxon>
    </lineage>
</organism>
<dbReference type="InterPro" id="IPR006099">
    <property type="entry name" value="MeMalonylCoA_mutase_a/b_cat"/>
</dbReference>
<proteinExistence type="predicted"/>
<gene>
    <name evidence="2" type="ORF">FNB79_16695</name>
</gene>
<dbReference type="GO" id="GO:0016866">
    <property type="term" value="F:intramolecular transferase activity"/>
    <property type="evidence" value="ECO:0007669"/>
    <property type="project" value="InterPro"/>
</dbReference>
<dbReference type="Pfam" id="PF01642">
    <property type="entry name" value="MM_CoA_mutase"/>
    <property type="match status" value="1"/>
</dbReference>
<feature type="domain" description="Methylmalonyl-CoA mutase alpha/beta chain catalytic" evidence="1">
    <location>
        <begin position="106"/>
        <end position="422"/>
    </location>
</feature>
<evidence type="ECO:0000259" key="1">
    <source>
        <dbReference type="Pfam" id="PF01642"/>
    </source>
</evidence>
<dbReference type="Proteomes" id="UP000319209">
    <property type="component" value="Chromosome"/>
</dbReference>
<dbReference type="SUPFAM" id="SSF51703">
    <property type="entry name" value="Cobalamin (vitamin B12)-dependent enzymes"/>
    <property type="match status" value="1"/>
</dbReference>